<feature type="chain" id="PRO_5043620013" evidence="1">
    <location>
        <begin position="30"/>
        <end position="395"/>
    </location>
</feature>
<keyword evidence="1" id="KW-0732">Signal</keyword>
<dbReference type="EMBL" id="MU865923">
    <property type="protein sequence ID" value="KAK4452639.1"/>
    <property type="molecule type" value="Genomic_DNA"/>
</dbReference>
<feature type="signal peptide" evidence="1">
    <location>
        <begin position="1"/>
        <end position="29"/>
    </location>
</feature>
<evidence type="ECO:0000256" key="1">
    <source>
        <dbReference type="SAM" id="SignalP"/>
    </source>
</evidence>
<evidence type="ECO:0000313" key="3">
    <source>
        <dbReference type="EMBL" id="KAK4452639.1"/>
    </source>
</evidence>
<feature type="domain" description="DUF4185" evidence="2">
    <location>
        <begin position="239"/>
        <end position="386"/>
    </location>
</feature>
<keyword evidence="4" id="KW-1185">Reference proteome</keyword>
<reference evidence="3" key="1">
    <citation type="journal article" date="2023" name="Mol. Phylogenet. Evol.">
        <title>Genome-scale phylogeny and comparative genomics of the fungal order Sordariales.</title>
        <authorList>
            <person name="Hensen N."/>
            <person name="Bonometti L."/>
            <person name="Westerberg I."/>
            <person name="Brannstrom I.O."/>
            <person name="Guillou S."/>
            <person name="Cros-Aarteil S."/>
            <person name="Calhoun S."/>
            <person name="Haridas S."/>
            <person name="Kuo A."/>
            <person name="Mondo S."/>
            <person name="Pangilinan J."/>
            <person name="Riley R."/>
            <person name="LaButti K."/>
            <person name="Andreopoulos B."/>
            <person name="Lipzen A."/>
            <person name="Chen C."/>
            <person name="Yan M."/>
            <person name="Daum C."/>
            <person name="Ng V."/>
            <person name="Clum A."/>
            <person name="Steindorff A."/>
            <person name="Ohm R.A."/>
            <person name="Martin F."/>
            <person name="Silar P."/>
            <person name="Natvig D.O."/>
            <person name="Lalanne C."/>
            <person name="Gautier V."/>
            <person name="Ament-Velasquez S.L."/>
            <person name="Kruys A."/>
            <person name="Hutchinson M.I."/>
            <person name="Powell A.J."/>
            <person name="Barry K."/>
            <person name="Miller A.N."/>
            <person name="Grigoriev I.V."/>
            <person name="Debuchy R."/>
            <person name="Gladieux P."/>
            <person name="Hiltunen Thoren M."/>
            <person name="Johannesson H."/>
        </authorList>
    </citation>
    <scope>NUCLEOTIDE SEQUENCE</scope>
    <source>
        <strain evidence="3">PSN243</strain>
    </source>
</reference>
<gene>
    <name evidence="3" type="ORF">QBC34DRAFT_293269</name>
</gene>
<proteinExistence type="predicted"/>
<dbReference type="Proteomes" id="UP001321760">
    <property type="component" value="Unassembled WGS sequence"/>
</dbReference>
<sequence>MSYCTHHRLPRRKRWPWVFLCILLTLVLLRPVPFRLDPQPTTQLIGDVDNTQSFGANPIELASVEKLGYQSACNSCSHRDLGFTGKVAGNWYSVWADTLWAAPGVTDPEKDTPGFHGMVRSSVSLLTDDPLQVVDLNLNNDWPVPHQQPFIPFNEDWGESSRTAFGGASLCEVDVESATAAVYILVNAFEPDLVGAGVAKVQVVNGTPTVTQRFGPKGYWWDATTTPRYGDKFSYRDERSDYIYIWGGPPIRYTGWLEGGYIYLARVKASDAFDLCKYEYWWGRQQGWKREVLTTFTTETAALWGTGQGQIVWNEYYQCYIMVHLGIAGVTLYMRTAKSLEGPWTPDLEIYTTTPIDDGLVYAGVAHPYLDPSGKSLVATYTNNNRIEVVKAWFK</sequence>
<organism evidence="3 4">
    <name type="scientific">Podospora aff. communis PSN243</name>
    <dbReference type="NCBI Taxonomy" id="3040156"/>
    <lineage>
        <taxon>Eukaryota</taxon>
        <taxon>Fungi</taxon>
        <taxon>Dikarya</taxon>
        <taxon>Ascomycota</taxon>
        <taxon>Pezizomycotina</taxon>
        <taxon>Sordariomycetes</taxon>
        <taxon>Sordariomycetidae</taxon>
        <taxon>Sordariales</taxon>
        <taxon>Podosporaceae</taxon>
        <taxon>Podospora</taxon>
    </lineage>
</organism>
<evidence type="ECO:0000259" key="2">
    <source>
        <dbReference type="Pfam" id="PF13810"/>
    </source>
</evidence>
<comment type="caution">
    <text evidence="3">The sequence shown here is derived from an EMBL/GenBank/DDBJ whole genome shotgun (WGS) entry which is preliminary data.</text>
</comment>
<accession>A0AAV9GXK9</accession>
<evidence type="ECO:0000313" key="4">
    <source>
        <dbReference type="Proteomes" id="UP001321760"/>
    </source>
</evidence>
<name>A0AAV9GXK9_9PEZI</name>
<protein>
    <submittedName>
        <fullName evidence="3">Secreted protein</fullName>
    </submittedName>
</protein>
<dbReference type="Pfam" id="PF13810">
    <property type="entry name" value="DUF4185"/>
    <property type="match status" value="1"/>
</dbReference>
<reference evidence="3" key="2">
    <citation type="submission" date="2023-05" db="EMBL/GenBank/DDBJ databases">
        <authorList>
            <consortium name="Lawrence Berkeley National Laboratory"/>
            <person name="Steindorff A."/>
            <person name="Hensen N."/>
            <person name="Bonometti L."/>
            <person name="Westerberg I."/>
            <person name="Brannstrom I.O."/>
            <person name="Guillou S."/>
            <person name="Cros-Aarteil S."/>
            <person name="Calhoun S."/>
            <person name="Haridas S."/>
            <person name="Kuo A."/>
            <person name="Mondo S."/>
            <person name="Pangilinan J."/>
            <person name="Riley R."/>
            <person name="Labutti K."/>
            <person name="Andreopoulos B."/>
            <person name="Lipzen A."/>
            <person name="Chen C."/>
            <person name="Yanf M."/>
            <person name="Daum C."/>
            <person name="Ng V."/>
            <person name="Clum A."/>
            <person name="Ohm R."/>
            <person name="Martin F."/>
            <person name="Silar P."/>
            <person name="Natvig D."/>
            <person name="Lalanne C."/>
            <person name="Gautier V."/>
            <person name="Ament-Velasquez S.L."/>
            <person name="Kruys A."/>
            <person name="Hutchinson M.I."/>
            <person name="Powell A.J."/>
            <person name="Barry K."/>
            <person name="Miller A.N."/>
            <person name="Grigoriev I.V."/>
            <person name="Debuchy R."/>
            <person name="Gladieux P."/>
            <person name="Thoren M.H."/>
            <person name="Johannesson H."/>
        </authorList>
    </citation>
    <scope>NUCLEOTIDE SEQUENCE</scope>
    <source>
        <strain evidence="3">PSN243</strain>
    </source>
</reference>
<dbReference type="InterPro" id="IPR025442">
    <property type="entry name" value="DUF4185"/>
</dbReference>
<dbReference type="AlphaFoldDB" id="A0AAV9GXK9"/>